<dbReference type="GO" id="GO:0046464">
    <property type="term" value="P:acylglycerol catabolic process"/>
    <property type="evidence" value="ECO:0007669"/>
    <property type="project" value="TreeGrafter"/>
</dbReference>
<dbReference type="AlphaFoldDB" id="A0AA86J253"/>
<gene>
    <name evidence="2" type="ORF">RGQ30_17970</name>
</gene>
<dbReference type="InterPro" id="IPR029058">
    <property type="entry name" value="AB_hydrolase_fold"/>
</dbReference>
<name>A0AA86J253_9BURK</name>
<sequence>MLNAQQVLENSFVNNVAHAYLSKAKLPNHERVKAWRYRSFLPMLHRLHGSLTGFATHRRSIDGRTMVWLEGGNPEGSPVVLLHGFSSCKENWLPLLPFLMNKHRLLVPDLPGWGQSHFCSEKVYGFDQQVERLADWAELVLEGPAHWVGSSMGGGIAALLAARHNKWVSSLTLMNAAGVVGSELTPFERNLQEGRNMLIAHDIKGVLDLLGSTIASRTLPWLMTPFAYWDVVSRRHVNQHIFRQLLEYAPSPDQPSFSAISAPTLIVWGEEDEIIHSSCAYTFKALIPHAEIKNLPGVGHMPMVENPVKAAKLLKQFWLTAQ</sequence>
<dbReference type="Pfam" id="PF00561">
    <property type="entry name" value="Abhydrolase_1"/>
    <property type="match status" value="1"/>
</dbReference>
<dbReference type="PRINTS" id="PR00111">
    <property type="entry name" value="ABHYDROLASE"/>
</dbReference>
<organism evidence="2 3">
    <name type="scientific">Limnobacter thiooxidans</name>
    <dbReference type="NCBI Taxonomy" id="131080"/>
    <lineage>
        <taxon>Bacteria</taxon>
        <taxon>Pseudomonadati</taxon>
        <taxon>Pseudomonadota</taxon>
        <taxon>Betaproteobacteria</taxon>
        <taxon>Burkholderiales</taxon>
        <taxon>Burkholderiaceae</taxon>
        <taxon>Limnobacter</taxon>
    </lineage>
</organism>
<dbReference type="PANTHER" id="PTHR43798">
    <property type="entry name" value="MONOACYLGLYCEROL LIPASE"/>
    <property type="match status" value="1"/>
</dbReference>
<keyword evidence="3" id="KW-1185">Reference proteome</keyword>
<feature type="domain" description="AB hydrolase-1" evidence="1">
    <location>
        <begin position="78"/>
        <end position="307"/>
    </location>
</feature>
<keyword evidence="2" id="KW-0378">Hydrolase</keyword>
<dbReference type="Gene3D" id="3.40.50.1820">
    <property type="entry name" value="alpha/beta hydrolase"/>
    <property type="match status" value="1"/>
</dbReference>
<proteinExistence type="predicted"/>
<evidence type="ECO:0000259" key="1">
    <source>
        <dbReference type="Pfam" id="PF00561"/>
    </source>
</evidence>
<dbReference type="EMBL" id="AP028947">
    <property type="protein sequence ID" value="BET26296.1"/>
    <property type="molecule type" value="Genomic_DNA"/>
</dbReference>
<dbReference type="PANTHER" id="PTHR43798:SF5">
    <property type="entry name" value="MONOACYLGLYCEROL LIPASE ABHD6"/>
    <property type="match status" value="1"/>
</dbReference>
<dbReference type="Proteomes" id="UP001329151">
    <property type="component" value="Chromosome"/>
</dbReference>
<dbReference type="InterPro" id="IPR050266">
    <property type="entry name" value="AB_hydrolase_sf"/>
</dbReference>
<evidence type="ECO:0000313" key="2">
    <source>
        <dbReference type="EMBL" id="BET26296.1"/>
    </source>
</evidence>
<dbReference type="InterPro" id="IPR000073">
    <property type="entry name" value="AB_hydrolase_1"/>
</dbReference>
<protein>
    <submittedName>
        <fullName evidence="2">Alpha/beta hydrolase</fullName>
    </submittedName>
</protein>
<dbReference type="KEGG" id="lto:RGQ30_17970"/>
<reference evidence="2 3" key="1">
    <citation type="submission" date="2023-10" db="EMBL/GenBank/DDBJ databases">
        <title>Complete Genome Sequence of Limnobacter thiooxidans CS-K2T, Isolated from freshwater lake sediments in Bavaria, Germany.</title>
        <authorList>
            <person name="Naruki M."/>
            <person name="Watanabe A."/>
            <person name="Warashina T."/>
            <person name="Morita T."/>
            <person name="Arakawa K."/>
        </authorList>
    </citation>
    <scope>NUCLEOTIDE SEQUENCE [LARGE SCALE GENOMIC DNA]</scope>
    <source>
        <strain evidence="2 3">CS-K2</strain>
    </source>
</reference>
<evidence type="ECO:0000313" key="3">
    <source>
        <dbReference type="Proteomes" id="UP001329151"/>
    </source>
</evidence>
<accession>A0AA86J253</accession>
<dbReference type="RefSeq" id="WP_130556217.1">
    <property type="nucleotide sequence ID" value="NZ_AP028947.1"/>
</dbReference>
<dbReference type="SUPFAM" id="SSF53474">
    <property type="entry name" value="alpha/beta-Hydrolases"/>
    <property type="match status" value="1"/>
</dbReference>
<dbReference type="GO" id="GO:0047372">
    <property type="term" value="F:monoacylglycerol lipase activity"/>
    <property type="evidence" value="ECO:0007669"/>
    <property type="project" value="TreeGrafter"/>
</dbReference>
<dbReference type="GO" id="GO:0016020">
    <property type="term" value="C:membrane"/>
    <property type="evidence" value="ECO:0007669"/>
    <property type="project" value="TreeGrafter"/>
</dbReference>